<evidence type="ECO:0000313" key="2">
    <source>
        <dbReference type="EMBL" id="RPE09183.1"/>
    </source>
</evidence>
<reference evidence="2 3" key="1">
    <citation type="submission" date="2018-11" db="EMBL/GenBank/DDBJ databases">
        <title>Chitinophaga lutea sp.nov., isolate from arsenic contaminated soil.</title>
        <authorList>
            <person name="Zong Y."/>
        </authorList>
    </citation>
    <scope>NUCLEOTIDE SEQUENCE [LARGE SCALE GENOMIC DNA]</scope>
    <source>
        <strain evidence="2 3">ZY74</strain>
    </source>
</reference>
<dbReference type="EMBL" id="RPDH01000002">
    <property type="protein sequence ID" value="RPE09183.1"/>
    <property type="molecule type" value="Genomic_DNA"/>
</dbReference>
<protein>
    <submittedName>
        <fullName evidence="2">Uncharacterized protein</fullName>
    </submittedName>
</protein>
<feature type="transmembrane region" description="Helical" evidence="1">
    <location>
        <begin position="15"/>
        <end position="32"/>
    </location>
</feature>
<evidence type="ECO:0000313" key="3">
    <source>
        <dbReference type="Proteomes" id="UP000278351"/>
    </source>
</evidence>
<sequence>MAAIRLLSFLDAGPLAYFTPLGAMALFGAAHFSGYVKPYAFPLLALFISDLVLSFTVFAEFRTGLLYSGWYWTYLAFALMTVAGKLMLKEVTISRLIAATITATLIHWLVSDIGACAVENKLTFAFYLNRLVTAIPYELNFLGGTAFFSAIMFGIFELAQRKYASLKPAR</sequence>
<keyword evidence="3" id="KW-1185">Reference proteome</keyword>
<proteinExistence type="predicted"/>
<feature type="transmembrane region" description="Helical" evidence="1">
    <location>
        <begin position="39"/>
        <end position="59"/>
    </location>
</feature>
<organism evidence="2 3">
    <name type="scientific">Chitinophaga lutea</name>
    <dbReference type="NCBI Taxonomy" id="2488634"/>
    <lineage>
        <taxon>Bacteria</taxon>
        <taxon>Pseudomonadati</taxon>
        <taxon>Bacteroidota</taxon>
        <taxon>Chitinophagia</taxon>
        <taxon>Chitinophagales</taxon>
        <taxon>Chitinophagaceae</taxon>
        <taxon>Chitinophaga</taxon>
    </lineage>
</organism>
<keyword evidence="1" id="KW-1133">Transmembrane helix</keyword>
<keyword evidence="1" id="KW-0812">Transmembrane</keyword>
<accession>A0A3N4PKH7</accession>
<dbReference type="InterPro" id="IPR046487">
    <property type="entry name" value="DUF6580"/>
</dbReference>
<keyword evidence="1" id="KW-0472">Membrane</keyword>
<evidence type="ECO:0000256" key="1">
    <source>
        <dbReference type="SAM" id="Phobius"/>
    </source>
</evidence>
<dbReference type="Proteomes" id="UP000278351">
    <property type="component" value="Unassembled WGS sequence"/>
</dbReference>
<dbReference type="Pfam" id="PF20221">
    <property type="entry name" value="DUF6580"/>
    <property type="match status" value="1"/>
</dbReference>
<name>A0A3N4PKH7_9BACT</name>
<gene>
    <name evidence="2" type="ORF">EGT74_19440</name>
</gene>
<feature type="transmembrane region" description="Helical" evidence="1">
    <location>
        <begin position="65"/>
        <end position="84"/>
    </location>
</feature>
<dbReference type="AlphaFoldDB" id="A0A3N4PKH7"/>
<feature type="transmembrane region" description="Helical" evidence="1">
    <location>
        <begin position="135"/>
        <end position="156"/>
    </location>
</feature>
<comment type="caution">
    <text evidence="2">The sequence shown here is derived from an EMBL/GenBank/DDBJ whole genome shotgun (WGS) entry which is preliminary data.</text>
</comment>